<comment type="catalytic activity">
    <reaction evidence="9 10">
        <text>Release of signal peptides from bacterial membrane prolipoproteins. Hydrolyzes -Xaa-Yaa-Zaa-|-(S,diacylglyceryl)Cys-, in which Xaa is hydrophobic (preferably Leu), and Yaa (Ala or Ser) and Zaa (Gly or Ala) have small, neutral side chains.</text>
        <dbReference type="EC" id="3.4.23.36"/>
    </reaction>
</comment>
<accession>A0A7Y9LQA4</accession>
<dbReference type="Pfam" id="PF01252">
    <property type="entry name" value="Peptidase_A8"/>
    <property type="match status" value="1"/>
</dbReference>
<dbReference type="GO" id="GO:0004190">
    <property type="term" value="F:aspartic-type endopeptidase activity"/>
    <property type="evidence" value="ECO:0007669"/>
    <property type="project" value="UniProtKB-UniRule"/>
</dbReference>
<dbReference type="RefSeq" id="WP_179590206.1">
    <property type="nucleotide sequence ID" value="NZ_JACBYR010000003.1"/>
</dbReference>
<dbReference type="EMBL" id="JACBYR010000003">
    <property type="protein sequence ID" value="NYE85798.1"/>
    <property type="molecule type" value="Genomic_DNA"/>
</dbReference>
<evidence type="ECO:0000256" key="4">
    <source>
        <dbReference type="ARBA" id="ARBA00022692"/>
    </source>
</evidence>
<dbReference type="PANTHER" id="PTHR33695:SF1">
    <property type="entry name" value="LIPOPROTEIN SIGNAL PEPTIDASE"/>
    <property type="match status" value="1"/>
</dbReference>
<organism evidence="12 13">
    <name type="scientific">Pigmentiphaga litoralis</name>
    <dbReference type="NCBI Taxonomy" id="516702"/>
    <lineage>
        <taxon>Bacteria</taxon>
        <taxon>Pseudomonadati</taxon>
        <taxon>Pseudomonadota</taxon>
        <taxon>Betaproteobacteria</taxon>
        <taxon>Burkholderiales</taxon>
        <taxon>Alcaligenaceae</taxon>
        <taxon>Pigmentiphaga</taxon>
    </lineage>
</organism>
<gene>
    <name evidence="9" type="primary">lspA</name>
    <name evidence="12" type="ORF">FHW18_005117</name>
</gene>
<evidence type="ECO:0000256" key="1">
    <source>
        <dbReference type="ARBA" id="ARBA00006139"/>
    </source>
</evidence>
<evidence type="ECO:0000256" key="2">
    <source>
        <dbReference type="ARBA" id="ARBA00022475"/>
    </source>
</evidence>
<dbReference type="PANTHER" id="PTHR33695">
    <property type="entry name" value="LIPOPROTEIN SIGNAL PEPTIDASE"/>
    <property type="match status" value="1"/>
</dbReference>
<dbReference type="GO" id="GO:0006508">
    <property type="term" value="P:proteolysis"/>
    <property type="evidence" value="ECO:0007669"/>
    <property type="project" value="UniProtKB-KW"/>
</dbReference>
<evidence type="ECO:0000313" key="12">
    <source>
        <dbReference type="EMBL" id="NYE85798.1"/>
    </source>
</evidence>
<comment type="pathway">
    <text evidence="9">Protein modification; lipoprotein biosynthesis (signal peptide cleavage).</text>
</comment>
<evidence type="ECO:0000256" key="5">
    <source>
        <dbReference type="ARBA" id="ARBA00022750"/>
    </source>
</evidence>
<feature type="transmembrane region" description="Helical" evidence="9">
    <location>
        <begin position="157"/>
        <end position="177"/>
    </location>
</feature>
<dbReference type="InterPro" id="IPR001872">
    <property type="entry name" value="Peptidase_A8"/>
</dbReference>
<protein>
    <recommendedName>
        <fullName evidence="9">Lipoprotein signal peptidase</fullName>
        <ecNumber evidence="9">3.4.23.36</ecNumber>
    </recommendedName>
    <alternativeName>
        <fullName evidence="9">Prolipoprotein signal peptidase</fullName>
    </alternativeName>
    <alternativeName>
        <fullName evidence="9">Signal peptidase II</fullName>
        <shortName evidence="9">SPase II</shortName>
    </alternativeName>
</protein>
<dbReference type="UniPathway" id="UPA00665"/>
<keyword evidence="3 9" id="KW-0645">Protease</keyword>
<proteinExistence type="inferred from homology"/>
<comment type="function">
    <text evidence="9 10">This protein specifically catalyzes the removal of signal peptides from prolipoproteins.</text>
</comment>
<dbReference type="GO" id="GO:0005886">
    <property type="term" value="C:plasma membrane"/>
    <property type="evidence" value="ECO:0007669"/>
    <property type="project" value="UniProtKB-SubCell"/>
</dbReference>
<keyword evidence="5 9" id="KW-0064">Aspartyl protease</keyword>
<evidence type="ECO:0000256" key="11">
    <source>
        <dbReference type="RuleBase" id="RU004181"/>
    </source>
</evidence>
<feature type="transmembrane region" description="Helical" evidence="9">
    <location>
        <begin position="95"/>
        <end position="113"/>
    </location>
</feature>
<comment type="similarity">
    <text evidence="1 9 11">Belongs to the peptidase A8 family.</text>
</comment>
<dbReference type="EC" id="3.4.23.36" evidence="9"/>
<dbReference type="AlphaFoldDB" id="A0A7Y9LQA4"/>
<evidence type="ECO:0000313" key="13">
    <source>
        <dbReference type="Proteomes" id="UP000542125"/>
    </source>
</evidence>
<feature type="active site" evidence="9">
    <location>
        <position position="147"/>
    </location>
</feature>
<dbReference type="HAMAP" id="MF_00161">
    <property type="entry name" value="LspA"/>
    <property type="match status" value="1"/>
</dbReference>
<evidence type="ECO:0000256" key="3">
    <source>
        <dbReference type="ARBA" id="ARBA00022670"/>
    </source>
</evidence>
<comment type="caution">
    <text evidence="12">The sequence shown here is derived from an EMBL/GenBank/DDBJ whole genome shotgun (WGS) entry which is preliminary data.</text>
</comment>
<dbReference type="Proteomes" id="UP000542125">
    <property type="component" value="Unassembled WGS sequence"/>
</dbReference>
<comment type="subcellular location">
    <subcellularLocation>
        <location evidence="9">Cell membrane</location>
        <topology evidence="9">Multi-pass membrane protein</topology>
    </subcellularLocation>
</comment>
<dbReference type="PRINTS" id="PR00781">
    <property type="entry name" value="LIPOSIGPTASE"/>
</dbReference>
<sequence length="187" mass="20312">MATVKAVKAAPAKSARSGSAAGARKAGAPARNNPTIWLLIAGLIIVIDQLTKTLINRSFTYGERLAVVPMFDLTLLYNKGAAFSFLAGAAGWQRWFFTVLGLVVACVIVFMLVRHGHQKMFAWALALILGGALGNVIDRMIHGHVIDFFLVYWNQSFFPAFNVADAAITVGAVLLVLDELLRVRKAR</sequence>
<keyword evidence="6 9" id="KW-0378">Hydrolase</keyword>
<feature type="active site" evidence="9">
    <location>
        <position position="165"/>
    </location>
</feature>
<evidence type="ECO:0000256" key="10">
    <source>
        <dbReference type="RuleBase" id="RU000594"/>
    </source>
</evidence>
<keyword evidence="8 9" id="KW-0472">Membrane</keyword>
<evidence type="ECO:0000256" key="9">
    <source>
        <dbReference type="HAMAP-Rule" id="MF_00161"/>
    </source>
</evidence>
<evidence type="ECO:0000256" key="7">
    <source>
        <dbReference type="ARBA" id="ARBA00022989"/>
    </source>
</evidence>
<keyword evidence="4 9" id="KW-0812">Transmembrane</keyword>
<evidence type="ECO:0000256" key="6">
    <source>
        <dbReference type="ARBA" id="ARBA00022801"/>
    </source>
</evidence>
<evidence type="ECO:0000256" key="8">
    <source>
        <dbReference type="ARBA" id="ARBA00023136"/>
    </source>
</evidence>
<feature type="transmembrane region" description="Helical" evidence="9">
    <location>
        <begin position="36"/>
        <end position="55"/>
    </location>
</feature>
<feature type="transmembrane region" description="Helical" evidence="9">
    <location>
        <begin position="120"/>
        <end position="137"/>
    </location>
</feature>
<keyword evidence="13" id="KW-1185">Reference proteome</keyword>
<keyword evidence="2 9" id="KW-1003">Cell membrane</keyword>
<reference evidence="12 13" key="1">
    <citation type="submission" date="2020-07" db="EMBL/GenBank/DDBJ databases">
        <title>Genomic Encyclopedia of Type Strains, Phase IV (KMG-V): Genome sequencing to study the core and pangenomes of soil and plant-associated prokaryotes.</title>
        <authorList>
            <person name="Whitman W."/>
        </authorList>
    </citation>
    <scope>NUCLEOTIDE SEQUENCE [LARGE SCALE GENOMIC DNA]</scope>
    <source>
        <strain evidence="12 13">SAS40</strain>
    </source>
</reference>
<dbReference type="NCBIfam" id="TIGR00077">
    <property type="entry name" value="lspA"/>
    <property type="match status" value="1"/>
</dbReference>
<dbReference type="PROSITE" id="PS00855">
    <property type="entry name" value="SPASE_II"/>
    <property type="match status" value="1"/>
</dbReference>
<name>A0A7Y9LQA4_9BURK</name>
<keyword evidence="7 9" id="KW-1133">Transmembrane helix</keyword>